<dbReference type="SUPFAM" id="SSF50182">
    <property type="entry name" value="Sm-like ribonucleoproteins"/>
    <property type="match status" value="1"/>
</dbReference>
<accession>A0A2A2EGL1</accession>
<feature type="transmembrane region" description="Helical" evidence="6">
    <location>
        <begin position="48"/>
        <end position="68"/>
    </location>
</feature>
<feature type="transmembrane region" description="Helical" evidence="6">
    <location>
        <begin position="15"/>
        <end position="36"/>
    </location>
</feature>
<dbReference type="SUPFAM" id="SSF82861">
    <property type="entry name" value="Mechanosensitive channel protein MscS (YggB), transmembrane region"/>
    <property type="match status" value="1"/>
</dbReference>
<gene>
    <name evidence="8" type="ORF">B1526_0769</name>
</gene>
<dbReference type="Gene3D" id="1.10.287.1260">
    <property type="match status" value="1"/>
</dbReference>
<evidence type="ECO:0000256" key="1">
    <source>
        <dbReference type="ARBA" id="ARBA00004141"/>
    </source>
</evidence>
<organism evidence="8 9">
    <name type="scientific">Bifidobacterium criceti</name>
    <dbReference type="NCBI Taxonomy" id="1960969"/>
    <lineage>
        <taxon>Bacteria</taxon>
        <taxon>Bacillati</taxon>
        <taxon>Actinomycetota</taxon>
        <taxon>Actinomycetes</taxon>
        <taxon>Bifidobacteriales</taxon>
        <taxon>Bifidobacteriaceae</taxon>
        <taxon>Bifidobacterium</taxon>
    </lineage>
</organism>
<feature type="domain" description="Mechanosensitive ion channel MscS" evidence="7">
    <location>
        <begin position="96"/>
        <end position="158"/>
    </location>
</feature>
<evidence type="ECO:0000256" key="6">
    <source>
        <dbReference type="SAM" id="Phobius"/>
    </source>
</evidence>
<dbReference type="PANTHER" id="PTHR30221">
    <property type="entry name" value="SMALL-CONDUCTANCE MECHANOSENSITIVE CHANNEL"/>
    <property type="match status" value="1"/>
</dbReference>
<dbReference type="Proteomes" id="UP000218399">
    <property type="component" value="Unassembled WGS sequence"/>
</dbReference>
<comment type="subcellular location">
    <subcellularLocation>
        <location evidence="1">Membrane</location>
        <topology evidence="1">Multi-pass membrane protein</topology>
    </subcellularLocation>
</comment>
<evidence type="ECO:0000256" key="2">
    <source>
        <dbReference type="ARBA" id="ARBA00008017"/>
    </source>
</evidence>
<comment type="caution">
    <text evidence="8">The sequence shown here is derived from an EMBL/GenBank/DDBJ whole genome shotgun (WGS) entry which is preliminary data.</text>
</comment>
<keyword evidence="3 6" id="KW-0812">Transmembrane</keyword>
<dbReference type="AlphaFoldDB" id="A0A2A2EGL1"/>
<dbReference type="InterPro" id="IPR011014">
    <property type="entry name" value="MscS_channel_TM-2"/>
</dbReference>
<dbReference type="OrthoDB" id="9775207at2"/>
<keyword evidence="4 6" id="KW-1133">Transmembrane helix</keyword>
<evidence type="ECO:0000256" key="5">
    <source>
        <dbReference type="ARBA" id="ARBA00023136"/>
    </source>
</evidence>
<dbReference type="Pfam" id="PF00924">
    <property type="entry name" value="MS_channel_2nd"/>
    <property type="match status" value="1"/>
</dbReference>
<sequence length="271" mass="28631">MDIVLDWLKANSGKIILVVVVTVVAVIATRVTSRLLNKVLRRAQIPNASIFVNLARILIWTLAVTLILRPVFGINPVTVFTALGIGGFAVSLGLKDSIANTIGGFQLMFSHVLQPGDVVSISGVTGTVTDVTWRQTIVRERNGNTLMIPNSVLNTTALEKYLPSNEAQVTIPFTAKPGVDMDALTKELLGKINESAHDLISDDPKPVIRFTGFSPAGTTGNIIVYAKPGVALSTVTDAIARDVSSSSMFTDLAASGSVAAKDAANSAHPRA</sequence>
<evidence type="ECO:0000313" key="9">
    <source>
        <dbReference type="Proteomes" id="UP000218399"/>
    </source>
</evidence>
<dbReference type="GO" id="GO:0008381">
    <property type="term" value="F:mechanosensitive monoatomic ion channel activity"/>
    <property type="evidence" value="ECO:0007669"/>
    <property type="project" value="InterPro"/>
</dbReference>
<dbReference type="Gene3D" id="2.30.30.60">
    <property type="match status" value="1"/>
</dbReference>
<evidence type="ECO:0000256" key="3">
    <source>
        <dbReference type="ARBA" id="ARBA00022692"/>
    </source>
</evidence>
<dbReference type="InterPro" id="IPR006685">
    <property type="entry name" value="MscS_channel_2nd"/>
</dbReference>
<dbReference type="EMBL" id="MVOH01000007">
    <property type="protein sequence ID" value="PAU68055.1"/>
    <property type="molecule type" value="Genomic_DNA"/>
</dbReference>
<keyword evidence="9" id="KW-1185">Reference proteome</keyword>
<evidence type="ECO:0000256" key="4">
    <source>
        <dbReference type="ARBA" id="ARBA00022989"/>
    </source>
</evidence>
<dbReference type="InterPro" id="IPR010920">
    <property type="entry name" value="LSM_dom_sf"/>
</dbReference>
<comment type="similarity">
    <text evidence="2">Belongs to the MscS (TC 1.A.23) family.</text>
</comment>
<dbReference type="GO" id="GO:0016020">
    <property type="term" value="C:membrane"/>
    <property type="evidence" value="ECO:0007669"/>
    <property type="project" value="UniProtKB-SubCell"/>
</dbReference>
<dbReference type="PANTHER" id="PTHR30221:SF1">
    <property type="entry name" value="SMALL-CONDUCTANCE MECHANOSENSITIVE CHANNEL"/>
    <property type="match status" value="1"/>
</dbReference>
<proteinExistence type="inferred from homology"/>
<keyword evidence="5 6" id="KW-0472">Membrane</keyword>
<evidence type="ECO:0000259" key="7">
    <source>
        <dbReference type="Pfam" id="PF00924"/>
    </source>
</evidence>
<dbReference type="RefSeq" id="WP_095614794.1">
    <property type="nucleotide sequence ID" value="NZ_MVOH01000007.1"/>
</dbReference>
<evidence type="ECO:0000313" key="8">
    <source>
        <dbReference type="EMBL" id="PAU68055.1"/>
    </source>
</evidence>
<reference evidence="8 9" key="1">
    <citation type="journal article" date="2017" name="ISME J.">
        <title>Unveiling bifidobacterial biogeography across the mammalian branch of the tree of life.</title>
        <authorList>
            <person name="Milani C."/>
            <person name="Mangifesta M."/>
            <person name="Mancabelli L."/>
            <person name="Lugli G.A."/>
            <person name="James K."/>
            <person name="Duranti S."/>
            <person name="Turroni F."/>
            <person name="Ferrario C."/>
            <person name="Ossiprandi M.C."/>
            <person name="van Sinderen D."/>
            <person name="Ventura M."/>
        </authorList>
    </citation>
    <scope>NUCLEOTIDE SEQUENCE [LARGE SCALE GENOMIC DNA]</scope>
    <source>
        <strain evidence="9">Ham19E</strain>
    </source>
</reference>
<protein>
    <submittedName>
        <fullName evidence="8">Transporter</fullName>
    </submittedName>
</protein>
<dbReference type="InterPro" id="IPR023408">
    <property type="entry name" value="MscS_beta-dom_sf"/>
</dbReference>
<dbReference type="InterPro" id="IPR045275">
    <property type="entry name" value="MscS_archaea/bacteria_type"/>
</dbReference>
<name>A0A2A2EGL1_9BIFI</name>
<feature type="transmembrane region" description="Helical" evidence="6">
    <location>
        <begin position="74"/>
        <end position="94"/>
    </location>
</feature>